<proteinExistence type="inferred from homology"/>
<dbReference type="SUPFAM" id="SSF81427">
    <property type="entry name" value="Mitochondrial cytochrome c oxidase subunit VIIc (aka VIIIa)"/>
    <property type="match status" value="1"/>
</dbReference>
<keyword evidence="7" id="KW-0812">Transmembrane</keyword>
<dbReference type="AlphaFoldDB" id="A0A409XW00"/>
<comment type="similarity">
    <text evidence="3 7">Belongs to the cytochrome c oxidase VIIc family.</text>
</comment>
<comment type="subunit">
    <text evidence="7">Component of the cytochrome c oxidase (complex IV, CIV), a multisubunit enzyme composed of a catalytic core of 3 subunits and several supernumerary subunits. The complex exists as a monomer or a dimer and forms supercomplexes (SCs) in the inner mitochondrial membrane with ubiquinol-cytochrome c oxidoreductase (cytochrome b-c1 complex, complex III, CIII).</text>
</comment>
<keyword evidence="7" id="KW-1133">Transmembrane helix</keyword>
<keyword evidence="7" id="KW-0809">Transit peptide</keyword>
<keyword evidence="5 7" id="KW-0496">Mitochondrion</keyword>
<comment type="caution">
    <text evidence="8">The sequence shown here is derived from an EMBL/GenBank/DDBJ whole genome shotgun (WGS) entry which is preliminary data.</text>
</comment>
<dbReference type="Pfam" id="PF02935">
    <property type="entry name" value="COX7C"/>
    <property type="match status" value="1"/>
</dbReference>
<dbReference type="GO" id="GO:0045277">
    <property type="term" value="C:respiratory chain complex IV"/>
    <property type="evidence" value="ECO:0007669"/>
    <property type="project" value="UniProtKB-UniRule"/>
</dbReference>
<name>A0A409XW00_PSICY</name>
<dbReference type="UniPathway" id="UPA00705"/>
<keyword evidence="4 7" id="KW-0999">Mitochondrion inner membrane</keyword>
<evidence type="ECO:0000256" key="6">
    <source>
        <dbReference type="ARBA" id="ARBA00023136"/>
    </source>
</evidence>
<evidence type="ECO:0000313" key="8">
    <source>
        <dbReference type="EMBL" id="PPQ94934.1"/>
    </source>
</evidence>
<keyword evidence="9" id="KW-1185">Reference proteome</keyword>
<reference evidence="8 9" key="1">
    <citation type="journal article" date="2018" name="Evol. Lett.">
        <title>Horizontal gene cluster transfer increased hallucinogenic mushroom diversity.</title>
        <authorList>
            <person name="Reynolds H.T."/>
            <person name="Vijayakumar V."/>
            <person name="Gluck-Thaler E."/>
            <person name="Korotkin H.B."/>
            <person name="Matheny P.B."/>
            <person name="Slot J.C."/>
        </authorList>
    </citation>
    <scope>NUCLEOTIDE SEQUENCE [LARGE SCALE GENOMIC DNA]</scope>
    <source>
        <strain evidence="8 9">2631</strain>
    </source>
</reference>
<comment type="pathway">
    <text evidence="2 7">Energy metabolism; oxidative phosphorylation.</text>
</comment>
<dbReference type="Proteomes" id="UP000283269">
    <property type="component" value="Unassembled WGS sequence"/>
</dbReference>
<feature type="transmembrane region" description="Helical" evidence="7">
    <location>
        <begin position="62"/>
        <end position="81"/>
    </location>
</feature>
<comment type="subcellular location">
    <subcellularLocation>
        <location evidence="1 7">Mitochondrion inner membrane</location>
        <topology evidence="1 7">Single-pass membrane protein</topology>
    </subcellularLocation>
</comment>
<protein>
    <recommendedName>
        <fullName evidence="7">Cytochrome c oxidase subunit 8, mitochondrial</fullName>
    </recommendedName>
    <alternativeName>
        <fullName evidence="7">Cytochrome c oxidase polypeptide VIII</fullName>
    </alternativeName>
</protein>
<evidence type="ECO:0000256" key="1">
    <source>
        <dbReference type="ARBA" id="ARBA00004434"/>
    </source>
</evidence>
<organism evidence="8 9">
    <name type="scientific">Psilocybe cyanescens</name>
    <dbReference type="NCBI Taxonomy" id="93625"/>
    <lineage>
        <taxon>Eukaryota</taxon>
        <taxon>Fungi</taxon>
        <taxon>Dikarya</taxon>
        <taxon>Basidiomycota</taxon>
        <taxon>Agaricomycotina</taxon>
        <taxon>Agaricomycetes</taxon>
        <taxon>Agaricomycetidae</taxon>
        <taxon>Agaricales</taxon>
        <taxon>Agaricineae</taxon>
        <taxon>Strophariaceae</taxon>
        <taxon>Psilocybe</taxon>
    </lineage>
</organism>
<keyword evidence="6 7" id="KW-0472">Membrane</keyword>
<evidence type="ECO:0000256" key="4">
    <source>
        <dbReference type="ARBA" id="ARBA00022792"/>
    </source>
</evidence>
<gene>
    <name evidence="8" type="ORF">CVT25_004420</name>
</gene>
<dbReference type="InterPro" id="IPR036636">
    <property type="entry name" value="COX7C/Cox8_sf"/>
</dbReference>
<sequence>MSALTTRVILRTAHPLPVSRQLIQRSVFRRYAHGQAEIAESVSQHQEIPFSTDNKKALAAKCLAYMGTGFMIPFIAVYWTLTKNKVKSDD</sequence>
<dbReference type="Gene3D" id="4.10.49.10">
    <property type="entry name" value="Cytochrome c oxidase subunit VIIc"/>
    <property type="match status" value="1"/>
</dbReference>
<evidence type="ECO:0000256" key="5">
    <source>
        <dbReference type="ARBA" id="ARBA00023128"/>
    </source>
</evidence>
<evidence type="ECO:0000256" key="7">
    <source>
        <dbReference type="RuleBase" id="RU368123"/>
    </source>
</evidence>
<comment type="function">
    <text evidence="7">Component of the cytochrome c oxidase, the last enzyme in the mitochondrial electron transport chain which drives oxidative phosphorylation. The respiratory chain contains 3 multisubunit complexes succinate dehydrogenase (complex II, CII), ubiquinol-cytochrome c oxidoreductase (cytochrome b-c1 complex, complex III, CIII) and cytochrome c oxidase (complex IV, CIV), that cooperate to transfer electrons derived from NADH and succinate to molecular oxygen, creating an electrochemical gradient over the inner membrane that drives transmembrane transport and the ATP synthase. Cytochrome c oxidase is the component of the respiratory chain that catalyzes the reduction of oxygen to water. Electrons originating from reduced cytochrome c in the intermembrane space (IMS) are transferred via the dinuclear copper A center (CU(A)) of subunit 2 and heme A of subunit 1 to the active site in subunit 1, a binuclear center (BNC) formed by heme A3 and copper B (CU(B)). The BNC reduces molecular oxygen to 2 water molecules using 4 electrons from cytochrome c in the IMS and 4 protons from the mitochondrial matrix.</text>
</comment>
<dbReference type="InParanoid" id="A0A409XW00"/>
<accession>A0A409XW00</accession>
<evidence type="ECO:0000313" key="9">
    <source>
        <dbReference type="Proteomes" id="UP000283269"/>
    </source>
</evidence>
<dbReference type="GO" id="GO:0006123">
    <property type="term" value="P:mitochondrial electron transport, cytochrome c to oxygen"/>
    <property type="evidence" value="ECO:0007669"/>
    <property type="project" value="UniProtKB-UniRule"/>
</dbReference>
<evidence type="ECO:0000256" key="3">
    <source>
        <dbReference type="ARBA" id="ARBA00010514"/>
    </source>
</evidence>
<dbReference type="OrthoDB" id="9974841at2759"/>
<dbReference type="InterPro" id="IPR004202">
    <property type="entry name" value="COX7C/Cox8"/>
</dbReference>
<dbReference type="GO" id="GO:0005743">
    <property type="term" value="C:mitochondrial inner membrane"/>
    <property type="evidence" value="ECO:0007669"/>
    <property type="project" value="UniProtKB-SubCell"/>
</dbReference>
<evidence type="ECO:0000256" key="2">
    <source>
        <dbReference type="ARBA" id="ARBA00004673"/>
    </source>
</evidence>
<dbReference type="EMBL" id="NHYD01000192">
    <property type="protein sequence ID" value="PPQ94934.1"/>
    <property type="molecule type" value="Genomic_DNA"/>
</dbReference>